<organism evidence="2 3">
    <name type="scientific">Ralstonia flaminis</name>
    <dbReference type="NCBI Taxonomy" id="3058597"/>
    <lineage>
        <taxon>Bacteria</taxon>
        <taxon>Pseudomonadati</taxon>
        <taxon>Pseudomonadota</taxon>
        <taxon>Betaproteobacteria</taxon>
        <taxon>Burkholderiales</taxon>
        <taxon>Burkholderiaceae</taxon>
        <taxon>Ralstonia</taxon>
    </lineage>
</organism>
<evidence type="ECO:0008006" key="4">
    <source>
        <dbReference type="Google" id="ProtNLM"/>
    </source>
</evidence>
<feature type="chain" id="PRO_5046849621" description="Ig-like domain-containing protein" evidence="1">
    <location>
        <begin position="22"/>
        <end position="283"/>
    </location>
</feature>
<keyword evidence="1" id="KW-0732">Signal</keyword>
<name>A0ABM9KD96_9RALS</name>
<keyword evidence="3" id="KW-1185">Reference proteome</keyword>
<dbReference type="PROSITE" id="PS51257">
    <property type="entry name" value="PROKAR_LIPOPROTEIN"/>
    <property type="match status" value="1"/>
</dbReference>
<sequence>MKRTNRLATLLLCASAALMIAACGGGDDGSRGSNASGSGGSLTGDGASCSAVKPQCTVSASPASTANSPLPAGTNVVLSASCSTGVTQADWFTNAQTFAKGLNVTVNPSTTTGYGFAYSNCAGGDHAGLYVYVGAGSNGGTPGNGGGNNGGSSGGSSGSISTNSGTSAVNCLRMGTNAQGSITVTNTCNARIGYSFCNLYATAPSSTGSLFVCQGHSASYSPTGYVYEQGADSLSPGQTDILLGTAVQNQKAWVMACASGAPHIVNFNTPTINANSTATGICY</sequence>
<reference evidence="2 3" key="1">
    <citation type="submission" date="2023-07" db="EMBL/GenBank/DDBJ databases">
        <authorList>
            <person name="Peeters C."/>
        </authorList>
    </citation>
    <scope>NUCLEOTIDE SEQUENCE [LARGE SCALE GENOMIC DNA]</scope>
    <source>
        <strain evidence="2 3">LMG 18101</strain>
    </source>
</reference>
<gene>
    <name evidence="2" type="ORF">LMG18101_05065</name>
</gene>
<comment type="caution">
    <text evidence="2">The sequence shown here is derived from an EMBL/GenBank/DDBJ whole genome shotgun (WGS) entry which is preliminary data.</text>
</comment>
<dbReference type="Proteomes" id="UP001189757">
    <property type="component" value="Unassembled WGS sequence"/>
</dbReference>
<feature type="signal peptide" evidence="1">
    <location>
        <begin position="1"/>
        <end position="21"/>
    </location>
</feature>
<evidence type="ECO:0000256" key="1">
    <source>
        <dbReference type="SAM" id="SignalP"/>
    </source>
</evidence>
<evidence type="ECO:0000313" key="2">
    <source>
        <dbReference type="EMBL" id="CAJ0822552.1"/>
    </source>
</evidence>
<proteinExistence type="predicted"/>
<dbReference type="EMBL" id="CATZLL010000023">
    <property type="protein sequence ID" value="CAJ0822552.1"/>
    <property type="molecule type" value="Genomic_DNA"/>
</dbReference>
<protein>
    <recommendedName>
        <fullName evidence="4">Ig-like domain-containing protein</fullName>
    </recommendedName>
</protein>
<accession>A0ABM9KD96</accession>
<evidence type="ECO:0000313" key="3">
    <source>
        <dbReference type="Proteomes" id="UP001189757"/>
    </source>
</evidence>